<accession>A0A8K0SQK4</accession>
<dbReference type="Proteomes" id="UP000813444">
    <property type="component" value="Unassembled WGS sequence"/>
</dbReference>
<feature type="region of interest" description="Disordered" evidence="1">
    <location>
        <begin position="212"/>
        <end position="391"/>
    </location>
</feature>
<reference evidence="2" key="1">
    <citation type="journal article" date="2021" name="Nat. Commun.">
        <title>Genetic determinants of endophytism in the Arabidopsis root mycobiome.</title>
        <authorList>
            <person name="Mesny F."/>
            <person name="Miyauchi S."/>
            <person name="Thiergart T."/>
            <person name="Pickel B."/>
            <person name="Atanasova L."/>
            <person name="Karlsson M."/>
            <person name="Huettel B."/>
            <person name="Barry K.W."/>
            <person name="Haridas S."/>
            <person name="Chen C."/>
            <person name="Bauer D."/>
            <person name="Andreopoulos W."/>
            <person name="Pangilinan J."/>
            <person name="LaButti K."/>
            <person name="Riley R."/>
            <person name="Lipzen A."/>
            <person name="Clum A."/>
            <person name="Drula E."/>
            <person name="Henrissat B."/>
            <person name="Kohler A."/>
            <person name="Grigoriev I.V."/>
            <person name="Martin F.M."/>
            <person name="Hacquard S."/>
        </authorList>
    </citation>
    <scope>NUCLEOTIDE SEQUENCE</scope>
    <source>
        <strain evidence="2">MPI-CAGE-CH-0235</strain>
    </source>
</reference>
<feature type="compositionally biased region" description="Basic and acidic residues" evidence="1">
    <location>
        <begin position="355"/>
        <end position="382"/>
    </location>
</feature>
<dbReference type="OrthoDB" id="4204700at2759"/>
<evidence type="ECO:0000256" key="1">
    <source>
        <dbReference type="SAM" id="MobiDB-lite"/>
    </source>
</evidence>
<sequence length="391" mass="43755">MSSPSPGNEGSPRTTLAQIEQQRQALIRNAQQRLKIYEAQYGQDIHRRVKNIVANRSLGLAEFLLFNTTSPPKMILRKSAEIRCLNMGMHAGRALTDEEMRLIVDFCQSELETKSYTGAAAVLGAMAIEFRGRRKGRFPFFQPKYRPAWHPETAEWPRSWILPVVRGVAYYTLFSVLVVPPLDISIIRGQWLSLLADRRMASIRQAMQRTIQSNEATLRQPTEDPVSQWQEKPDWPETPAPNAPQSYQEQPSPPRAPANPPPVQGRNDEDPFVSDSFMDDDDASPIAPGARNRPTSSNAGTTWEDIRRRALGGRVPQNPQASQDSSQAGSGSSWGGDAGTSPEYRGGSESFSYSKADEEKETPKSQAQKEFDELIERERRNAGQDGSWGRK</sequence>
<evidence type="ECO:0000313" key="2">
    <source>
        <dbReference type="EMBL" id="KAH7312325.1"/>
    </source>
</evidence>
<name>A0A8K0SQK4_9HYPO</name>
<dbReference type="EMBL" id="JAGPNK010000010">
    <property type="protein sequence ID" value="KAH7312325.1"/>
    <property type="molecule type" value="Genomic_DNA"/>
</dbReference>
<proteinExistence type="predicted"/>
<gene>
    <name evidence="2" type="ORF">B0I35DRAFT_480788</name>
</gene>
<organism evidence="2 3">
    <name type="scientific">Stachybotrys elegans</name>
    <dbReference type="NCBI Taxonomy" id="80388"/>
    <lineage>
        <taxon>Eukaryota</taxon>
        <taxon>Fungi</taxon>
        <taxon>Dikarya</taxon>
        <taxon>Ascomycota</taxon>
        <taxon>Pezizomycotina</taxon>
        <taxon>Sordariomycetes</taxon>
        <taxon>Hypocreomycetidae</taxon>
        <taxon>Hypocreales</taxon>
        <taxon>Stachybotryaceae</taxon>
        <taxon>Stachybotrys</taxon>
    </lineage>
</organism>
<evidence type="ECO:0000313" key="3">
    <source>
        <dbReference type="Proteomes" id="UP000813444"/>
    </source>
</evidence>
<dbReference type="AlphaFoldDB" id="A0A8K0SQK4"/>
<feature type="compositionally biased region" description="Polar residues" evidence="1">
    <location>
        <begin position="212"/>
        <end position="230"/>
    </location>
</feature>
<feature type="compositionally biased region" description="Low complexity" evidence="1">
    <location>
        <begin position="320"/>
        <end position="331"/>
    </location>
</feature>
<protein>
    <submittedName>
        <fullName evidence="2">Uncharacterized protein</fullName>
    </submittedName>
</protein>
<keyword evidence="3" id="KW-1185">Reference proteome</keyword>
<feature type="compositionally biased region" description="Pro residues" evidence="1">
    <location>
        <begin position="251"/>
        <end position="263"/>
    </location>
</feature>
<comment type="caution">
    <text evidence="2">The sequence shown here is derived from an EMBL/GenBank/DDBJ whole genome shotgun (WGS) entry which is preliminary data.</text>
</comment>